<dbReference type="InterPro" id="IPR031818">
    <property type="entry name" value="Hri1"/>
</dbReference>
<feature type="region of interest" description="Disordered" evidence="17">
    <location>
        <begin position="14"/>
        <end position="48"/>
    </location>
</feature>
<reference evidence="18 19" key="1">
    <citation type="journal article" date="2014" name="Genome Announc.">
        <title>Draft genome sequence of Sclerotinia borealis, a psychrophilic plant pathogenic fungus.</title>
        <authorList>
            <person name="Mardanov A.V."/>
            <person name="Beletsky A.V."/>
            <person name="Kadnikov V.V."/>
            <person name="Ignatov A.N."/>
            <person name="Ravin N.V."/>
        </authorList>
    </citation>
    <scope>NUCLEOTIDE SEQUENCE [LARGE SCALE GENOMIC DNA]</scope>
    <source>
        <strain evidence="19">F-4157</strain>
    </source>
</reference>
<keyword evidence="19" id="KW-1185">Reference proteome</keyword>
<sequence>MGWFWADSPANVATTGMRGAPHTIPKNSNATPPPSCPMHKPDADTPKLVAKSLSPLPESACPYTPDNVSQEPKSTSKYSKYNPLNYMFPDLSQERAKNQTIALPTEREPSTIPKGTGNGNWEYPSPQQMYNALLRKGFTDTDPTAVESMVSVHNFLNEGAWAEVVEWERRFGKGLSKGWENCRRGEEGSKAGADIGANVDEVPQPKLVRFMGRPKEMTPKAAMIQVMGWAFPEKYGTEPPFDRHDWYVQREYNGQQKEVRYVIDYYAGGEEPTGEPIFYLDVRPALTPTQAVERMMRWSGDIWHRASGASRFLSSTHWFALGFSIDGYDLIRSITFDHALWTGLLERAAKENTNTLVLTSADKHYVDVRILDPSHPPPNNTSDPQAISRLEWGFAGTAISTPAAFKDGDKNILIKPAHTQWIHEIDNKIRNPGPDDRDEGFMYPVEGTNEVLEKGAMVNPETGKVEDYEELWEDLEVEMMEGEKRDYFMSWVLKTKGTGGEENGMMIRIGEWIQGVMRRGDDFSVVRWKWNIEKGWERVLAIGKDLKLDSRIFEQEISVGDSFEVDGGVEWEFISCHKHKNSLNSIGDMMAVQSPLVLPAQISSSSPTAVTVIPSIMDPTCGTSPAQYRHSTLEALWSSMQILSRNLYCIPQMMGSFTFNVAQTIPKSSGRDMYEMGIQCVLCVMECWAMLMVIPAFLTMPGAMFMMCCAAMWGAIMGMSWGLRGNERTCESIMPVGDFGDEKWIFINGACTSYTQMMHHLTRLSIIFHRRITGIHNRTLGLPLDLLLHFLSMAMPIHRTLYSQLRENLLTPSIRKVVIMSHSTGSKIVSDILDQLHADLPPTLMAKLEIYTFGAAGGSFSNPLLNSLCMELGALGENDNANMKASCERVIPHIEHYLPLTSSPLSTMSILHPVLHTLDSRFCGRMFILNGFHPVLFEQYLDIMFTWRKPANSNDGSERRGFWDEMVRIDGETAEKREFTAGARGAAGMGNGERRLSGMMQMEKEGKRRPGSWNWSKMGMDGVGMVRREAKGLEGKRMREVGRLGGYEGGGRLSVGWFEGKGNVKGTDDLGVVEGSESEMEGWDRVSVDNREGYKDARVGNKNGTGGDSWAMERDEDESEVDLDMLVALTFLRMASITQNSGL</sequence>
<dbReference type="InterPro" id="IPR000511">
    <property type="entry name" value="Holocyt_c/c1_synthase"/>
</dbReference>
<comment type="similarity">
    <text evidence="4">Belongs to the HRI1 family.</text>
</comment>
<evidence type="ECO:0000256" key="2">
    <source>
        <dbReference type="ARBA" id="ARBA00004273"/>
    </source>
</evidence>
<evidence type="ECO:0000256" key="7">
    <source>
        <dbReference type="ARBA" id="ARBA00017063"/>
    </source>
</evidence>
<dbReference type="InterPro" id="IPR043047">
    <property type="entry name" value="Hri1_N_sf"/>
</dbReference>
<evidence type="ECO:0000256" key="12">
    <source>
        <dbReference type="ARBA" id="ARBA00023004"/>
    </source>
</evidence>
<dbReference type="EC" id="4.4.1.17" evidence="6"/>
<comment type="similarity">
    <text evidence="5">Belongs to the cytochrome c-type heme lyase family.</text>
</comment>
<evidence type="ECO:0000256" key="5">
    <source>
        <dbReference type="ARBA" id="ARBA00007255"/>
    </source>
</evidence>
<dbReference type="PANTHER" id="PTHR42044">
    <property type="entry name" value="DUF676 DOMAIN-CONTAINING PROTEIN-RELATED"/>
    <property type="match status" value="1"/>
</dbReference>
<keyword evidence="16" id="KW-0539">Nucleus</keyword>
<keyword evidence="15" id="KW-0456">Lyase</keyword>
<accession>W9CSD8</accession>
<dbReference type="OrthoDB" id="1158011at2759"/>
<dbReference type="Proteomes" id="UP000019487">
    <property type="component" value="Unassembled WGS sequence"/>
</dbReference>
<comment type="caution">
    <text evidence="18">The sequence shown here is derived from an EMBL/GenBank/DDBJ whole genome shotgun (WGS) entry which is preliminary data.</text>
</comment>
<gene>
    <name evidence="18" type="ORF">SBOR_2183</name>
</gene>
<keyword evidence="13" id="KW-0496">Mitochondrion</keyword>
<keyword evidence="12" id="KW-0408">Iron</keyword>
<comment type="subcellular location">
    <subcellularLocation>
        <location evidence="3">Cytoplasm</location>
    </subcellularLocation>
    <subcellularLocation>
        <location evidence="2">Mitochondrion inner membrane</location>
    </subcellularLocation>
    <subcellularLocation>
        <location evidence="1">Nucleus</location>
    </subcellularLocation>
</comment>
<dbReference type="Gene3D" id="2.40.128.310">
    <property type="entry name" value="Protein HRI1, C-terminal domain"/>
    <property type="match status" value="1"/>
</dbReference>
<evidence type="ECO:0000256" key="15">
    <source>
        <dbReference type="ARBA" id="ARBA00023239"/>
    </source>
</evidence>
<dbReference type="Pfam" id="PF16815">
    <property type="entry name" value="HRI1"/>
    <property type="match status" value="1"/>
</dbReference>
<evidence type="ECO:0000256" key="8">
    <source>
        <dbReference type="ARBA" id="ARBA00022490"/>
    </source>
</evidence>
<feature type="region of interest" description="Disordered" evidence="17">
    <location>
        <begin position="1095"/>
        <end position="1116"/>
    </location>
</feature>
<keyword evidence="14" id="KW-0472">Membrane</keyword>
<dbReference type="PANTHER" id="PTHR42044:SF2">
    <property type="entry name" value="DUF676 DOMAIN-CONTAINING PROTEIN"/>
    <property type="match status" value="1"/>
</dbReference>
<organism evidence="18 19">
    <name type="scientific">Sclerotinia borealis (strain F-4128)</name>
    <dbReference type="NCBI Taxonomy" id="1432307"/>
    <lineage>
        <taxon>Eukaryota</taxon>
        <taxon>Fungi</taxon>
        <taxon>Dikarya</taxon>
        <taxon>Ascomycota</taxon>
        <taxon>Pezizomycotina</taxon>
        <taxon>Leotiomycetes</taxon>
        <taxon>Helotiales</taxon>
        <taxon>Sclerotiniaceae</taxon>
        <taxon>Sclerotinia</taxon>
    </lineage>
</organism>
<evidence type="ECO:0000256" key="17">
    <source>
        <dbReference type="SAM" id="MobiDB-lite"/>
    </source>
</evidence>
<evidence type="ECO:0000256" key="14">
    <source>
        <dbReference type="ARBA" id="ARBA00023136"/>
    </source>
</evidence>
<dbReference type="InterPro" id="IPR038744">
    <property type="entry name" value="Hri1_N"/>
</dbReference>
<dbReference type="GO" id="GO:0005743">
    <property type="term" value="C:mitochondrial inner membrane"/>
    <property type="evidence" value="ECO:0007669"/>
    <property type="project" value="UniProtKB-SubCell"/>
</dbReference>
<dbReference type="GO" id="GO:0005634">
    <property type="term" value="C:nucleus"/>
    <property type="evidence" value="ECO:0007669"/>
    <property type="project" value="UniProtKB-SubCell"/>
</dbReference>
<keyword evidence="10" id="KW-0479">Metal-binding</keyword>
<evidence type="ECO:0000256" key="10">
    <source>
        <dbReference type="ARBA" id="ARBA00022723"/>
    </source>
</evidence>
<dbReference type="GO" id="GO:0046872">
    <property type="term" value="F:metal ion binding"/>
    <property type="evidence" value="ECO:0007669"/>
    <property type="project" value="UniProtKB-KW"/>
</dbReference>
<dbReference type="GO" id="GO:0004408">
    <property type="term" value="F:holocytochrome-c synthase activity"/>
    <property type="evidence" value="ECO:0007669"/>
    <property type="project" value="UniProtKB-EC"/>
</dbReference>
<dbReference type="STRING" id="1432307.W9CSD8"/>
<dbReference type="CDD" id="cd11692">
    <property type="entry name" value="HRI1_N_like"/>
    <property type="match status" value="1"/>
</dbReference>
<keyword evidence="8" id="KW-0963">Cytoplasm</keyword>
<evidence type="ECO:0000256" key="9">
    <source>
        <dbReference type="ARBA" id="ARBA00022617"/>
    </source>
</evidence>
<proteinExistence type="inferred from homology"/>
<dbReference type="Pfam" id="PF01265">
    <property type="entry name" value="Cyto_heme_lyase"/>
    <property type="match status" value="1"/>
</dbReference>
<evidence type="ECO:0000313" key="18">
    <source>
        <dbReference type="EMBL" id="ESZ97494.1"/>
    </source>
</evidence>
<dbReference type="EMBL" id="AYSA01000085">
    <property type="protein sequence ID" value="ESZ97494.1"/>
    <property type="molecule type" value="Genomic_DNA"/>
</dbReference>
<keyword evidence="11" id="KW-0999">Mitochondrion inner membrane</keyword>
<evidence type="ECO:0000256" key="16">
    <source>
        <dbReference type="ARBA" id="ARBA00023242"/>
    </source>
</evidence>
<protein>
    <recommendedName>
        <fullName evidence="7">Protein HRI1</fullName>
        <ecNumber evidence="6">4.4.1.17</ecNumber>
    </recommendedName>
</protein>
<dbReference type="Gene3D" id="2.40.128.320">
    <property type="entry name" value="Protein HRI1, N-terminal domain"/>
    <property type="match status" value="1"/>
</dbReference>
<dbReference type="AlphaFoldDB" id="W9CSD8"/>
<keyword evidence="9" id="KW-0349">Heme</keyword>
<evidence type="ECO:0000256" key="3">
    <source>
        <dbReference type="ARBA" id="ARBA00004496"/>
    </source>
</evidence>
<evidence type="ECO:0000313" key="19">
    <source>
        <dbReference type="Proteomes" id="UP000019487"/>
    </source>
</evidence>
<name>W9CSD8_SCLBF</name>
<evidence type="ECO:0000256" key="6">
    <source>
        <dbReference type="ARBA" id="ARBA00012218"/>
    </source>
</evidence>
<evidence type="ECO:0000256" key="4">
    <source>
        <dbReference type="ARBA" id="ARBA00005229"/>
    </source>
</evidence>
<dbReference type="HOGENOM" id="CLU_277450_0_0_1"/>
<evidence type="ECO:0000256" key="11">
    <source>
        <dbReference type="ARBA" id="ARBA00022792"/>
    </source>
</evidence>
<dbReference type="CDD" id="cd11693">
    <property type="entry name" value="HRI1_C_like"/>
    <property type="match status" value="1"/>
</dbReference>
<dbReference type="PROSITE" id="PS00822">
    <property type="entry name" value="CYTO_HEME_LYASE_2"/>
    <property type="match status" value="1"/>
</dbReference>
<evidence type="ECO:0000256" key="1">
    <source>
        <dbReference type="ARBA" id="ARBA00004123"/>
    </source>
</evidence>
<evidence type="ECO:0000256" key="13">
    <source>
        <dbReference type="ARBA" id="ARBA00023128"/>
    </source>
</evidence>